<gene>
    <name evidence="2" type="ORF">MERR_LOCUS5259</name>
</gene>
<name>A0A6D2HXU2_9BRAS</name>
<keyword evidence="3" id="KW-1185">Reference proteome</keyword>
<comment type="caution">
    <text evidence="2">The sequence shown here is derived from an EMBL/GenBank/DDBJ whole genome shotgun (WGS) entry which is preliminary data.</text>
</comment>
<evidence type="ECO:0000313" key="3">
    <source>
        <dbReference type="Proteomes" id="UP000467841"/>
    </source>
</evidence>
<dbReference type="AlphaFoldDB" id="A0A6D2HXU2"/>
<organism evidence="2 3">
    <name type="scientific">Microthlaspi erraticum</name>
    <dbReference type="NCBI Taxonomy" id="1685480"/>
    <lineage>
        <taxon>Eukaryota</taxon>
        <taxon>Viridiplantae</taxon>
        <taxon>Streptophyta</taxon>
        <taxon>Embryophyta</taxon>
        <taxon>Tracheophyta</taxon>
        <taxon>Spermatophyta</taxon>
        <taxon>Magnoliopsida</taxon>
        <taxon>eudicotyledons</taxon>
        <taxon>Gunneridae</taxon>
        <taxon>Pentapetalae</taxon>
        <taxon>rosids</taxon>
        <taxon>malvids</taxon>
        <taxon>Brassicales</taxon>
        <taxon>Brassicaceae</taxon>
        <taxon>Coluteocarpeae</taxon>
        <taxon>Microthlaspi</taxon>
    </lineage>
</organism>
<evidence type="ECO:0000256" key="1">
    <source>
        <dbReference type="SAM" id="MobiDB-lite"/>
    </source>
</evidence>
<reference evidence="2" key="1">
    <citation type="submission" date="2020-01" db="EMBL/GenBank/DDBJ databases">
        <authorList>
            <person name="Mishra B."/>
        </authorList>
    </citation>
    <scope>NUCLEOTIDE SEQUENCE [LARGE SCALE GENOMIC DNA]</scope>
</reference>
<sequence length="69" mass="7532">MSYPQDMNNLSGIFGAFWSIRDLRSKEGLCMGLSSTAQLKMKNGGALMPSSTQPLDQPVELGQTFPTLH</sequence>
<feature type="region of interest" description="Disordered" evidence="1">
    <location>
        <begin position="44"/>
        <end position="69"/>
    </location>
</feature>
<proteinExistence type="predicted"/>
<accession>A0A6D2HXU2</accession>
<evidence type="ECO:0000313" key="2">
    <source>
        <dbReference type="EMBL" id="CAA7018024.1"/>
    </source>
</evidence>
<dbReference type="Proteomes" id="UP000467841">
    <property type="component" value="Unassembled WGS sequence"/>
</dbReference>
<protein>
    <submittedName>
        <fullName evidence="2">Uncharacterized protein</fullName>
    </submittedName>
</protein>
<dbReference type="EMBL" id="CACVBM020000344">
    <property type="protein sequence ID" value="CAA7018024.1"/>
    <property type="molecule type" value="Genomic_DNA"/>
</dbReference>